<protein>
    <submittedName>
        <fullName evidence="2">Uncharacterized protein</fullName>
    </submittedName>
</protein>
<dbReference type="Proteomes" id="UP000288859">
    <property type="component" value="Unassembled WGS sequence"/>
</dbReference>
<organism evidence="2 3">
    <name type="scientific">Exophiala mesophila</name>
    <name type="common">Black yeast-like fungus</name>
    <dbReference type="NCBI Taxonomy" id="212818"/>
    <lineage>
        <taxon>Eukaryota</taxon>
        <taxon>Fungi</taxon>
        <taxon>Dikarya</taxon>
        <taxon>Ascomycota</taxon>
        <taxon>Pezizomycotina</taxon>
        <taxon>Eurotiomycetes</taxon>
        <taxon>Chaetothyriomycetidae</taxon>
        <taxon>Chaetothyriales</taxon>
        <taxon>Herpotrichiellaceae</taxon>
        <taxon>Exophiala</taxon>
    </lineage>
</organism>
<reference evidence="2 3" key="1">
    <citation type="submission" date="2017-03" db="EMBL/GenBank/DDBJ databases">
        <title>Genomes of endolithic fungi from Antarctica.</title>
        <authorList>
            <person name="Coleine C."/>
            <person name="Masonjones S."/>
            <person name="Stajich J.E."/>
        </authorList>
    </citation>
    <scope>NUCLEOTIDE SEQUENCE [LARGE SCALE GENOMIC DNA]</scope>
    <source>
        <strain evidence="2 3">CCFEE 6314</strain>
    </source>
</reference>
<dbReference type="AlphaFoldDB" id="A0A438N210"/>
<accession>A0A438N210</accession>
<proteinExistence type="predicted"/>
<dbReference type="VEuPathDB" id="FungiDB:PV10_06192"/>
<keyword evidence="1" id="KW-0732">Signal</keyword>
<sequence length="216" mass="23820">MVGIRIFATIAFLGSTMAHFGPRPPVRNPGCGDVDIFFTGLPPFHPLVIEQGFDPSMVDNALRLVLAGPEQDVGIYADRLRGKKWQGTGVGYGVRGARLPDLTVRLEGPYHPETYFNIENHLLICPPTDIIQTYRDKAPQAKIVFNTAPDNALQAIQRRFPLSSNCTGHPGTDLLCIIGDWSQPVLGLYSNAIIRTELLDTVRINPKNMKACIQQV</sequence>
<gene>
    <name evidence="2" type="ORF">B0A52_06415</name>
</gene>
<dbReference type="VEuPathDB" id="FungiDB:PV10_06191"/>
<feature type="chain" id="PRO_5019264350" evidence="1">
    <location>
        <begin position="19"/>
        <end position="216"/>
    </location>
</feature>
<comment type="caution">
    <text evidence="2">The sequence shown here is derived from an EMBL/GenBank/DDBJ whole genome shotgun (WGS) entry which is preliminary data.</text>
</comment>
<dbReference type="OrthoDB" id="2943660at2759"/>
<feature type="signal peptide" evidence="1">
    <location>
        <begin position="1"/>
        <end position="18"/>
    </location>
</feature>
<evidence type="ECO:0000313" key="2">
    <source>
        <dbReference type="EMBL" id="RVX69770.1"/>
    </source>
</evidence>
<dbReference type="EMBL" id="NAJM01000027">
    <property type="protein sequence ID" value="RVX69770.1"/>
    <property type="molecule type" value="Genomic_DNA"/>
</dbReference>
<name>A0A438N210_EXOME</name>
<evidence type="ECO:0000256" key="1">
    <source>
        <dbReference type="SAM" id="SignalP"/>
    </source>
</evidence>
<evidence type="ECO:0000313" key="3">
    <source>
        <dbReference type="Proteomes" id="UP000288859"/>
    </source>
</evidence>